<evidence type="ECO:0000256" key="3">
    <source>
        <dbReference type="ARBA" id="ARBA00004514"/>
    </source>
</evidence>
<evidence type="ECO:0000256" key="10">
    <source>
        <dbReference type="SAM" id="Coils"/>
    </source>
</evidence>
<organism evidence="11 12">
    <name type="scientific">Piromyces finnis</name>
    <dbReference type="NCBI Taxonomy" id="1754191"/>
    <lineage>
        <taxon>Eukaryota</taxon>
        <taxon>Fungi</taxon>
        <taxon>Fungi incertae sedis</taxon>
        <taxon>Chytridiomycota</taxon>
        <taxon>Chytridiomycota incertae sedis</taxon>
        <taxon>Neocallimastigomycetes</taxon>
        <taxon>Neocallimastigales</taxon>
        <taxon>Neocallimastigaceae</taxon>
        <taxon>Piromyces</taxon>
    </lineage>
</organism>
<comment type="caution">
    <text evidence="11">The sequence shown here is derived from an EMBL/GenBank/DDBJ whole genome shotgun (WGS) entry which is preliminary data.</text>
</comment>
<reference evidence="11 12" key="2">
    <citation type="submission" date="2016-08" db="EMBL/GenBank/DDBJ databases">
        <title>Pervasive Adenine N6-methylation of Active Genes in Fungi.</title>
        <authorList>
            <consortium name="DOE Joint Genome Institute"/>
            <person name="Mondo S.J."/>
            <person name="Dannebaum R.O."/>
            <person name="Kuo R.C."/>
            <person name="Labutti K."/>
            <person name="Haridas S."/>
            <person name="Kuo A."/>
            <person name="Salamov A."/>
            <person name="Ahrendt S.R."/>
            <person name="Lipzen A."/>
            <person name="Sullivan W."/>
            <person name="Andreopoulos W.B."/>
            <person name="Clum A."/>
            <person name="Lindquist E."/>
            <person name="Daum C."/>
            <person name="Ramamoorthy G.K."/>
            <person name="Gryganskyi A."/>
            <person name="Culley D."/>
            <person name="Magnuson J.K."/>
            <person name="James T.Y."/>
            <person name="O'Malley M.A."/>
            <person name="Stajich J.E."/>
            <person name="Spatafora J.W."/>
            <person name="Visel A."/>
            <person name="Grigoriev I.V."/>
        </authorList>
    </citation>
    <scope>NUCLEOTIDE SEQUENCE [LARGE SCALE GENOMIC DNA]</scope>
    <source>
        <strain evidence="12">finn</strain>
    </source>
</reference>
<evidence type="ECO:0000313" key="12">
    <source>
        <dbReference type="Proteomes" id="UP000193719"/>
    </source>
</evidence>
<comment type="subcellular location">
    <subcellularLocation>
        <location evidence="3">Cytoplasm</location>
        <location evidence="3">Cytosol</location>
    </subcellularLocation>
    <subcellularLocation>
        <location evidence="2">Golgi apparatus membrane</location>
        <topology evidence="2">Peripheral membrane protein</topology>
        <orientation evidence="2">Cytoplasmic side</orientation>
    </subcellularLocation>
    <subcellularLocation>
        <location evidence="4">Golgi apparatus</location>
        <location evidence="4">trans-Golgi network</location>
    </subcellularLocation>
</comment>
<dbReference type="Proteomes" id="UP000193719">
    <property type="component" value="Unassembled WGS sequence"/>
</dbReference>
<evidence type="ECO:0000256" key="2">
    <source>
        <dbReference type="ARBA" id="ARBA00004255"/>
    </source>
</evidence>
<dbReference type="Gene3D" id="1.20.5.170">
    <property type="match status" value="1"/>
</dbReference>
<dbReference type="PANTHER" id="PTHR21614">
    <property type="entry name" value="SHORT COILED COIL PROTEIN"/>
    <property type="match status" value="1"/>
</dbReference>
<dbReference type="AlphaFoldDB" id="A0A1Y1V9W0"/>
<dbReference type="GO" id="GO:0005829">
    <property type="term" value="C:cytosol"/>
    <property type="evidence" value="ECO:0007669"/>
    <property type="project" value="UniProtKB-SubCell"/>
</dbReference>
<gene>
    <name evidence="11" type="ORF">BCR36DRAFT_583217</name>
</gene>
<keyword evidence="8 10" id="KW-0175">Coiled coil</keyword>
<evidence type="ECO:0000256" key="1">
    <source>
        <dbReference type="ARBA" id="ARBA00002743"/>
    </source>
</evidence>
<keyword evidence="6" id="KW-0963">Cytoplasm</keyword>
<feature type="coiled-coil region" evidence="10">
    <location>
        <begin position="67"/>
        <end position="108"/>
    </location>
</feature>
<accession>A0A1Y1V9W0</accession>
<evidence type="ECO:0000256" key="5">
    <source>
        <dbReference type="ARBA" id="ARBA00010880"/>
    </source>
</evidence>
<evidence type="ECO:0000256" key="7">
    <source>
        <dbReference type="ARBA" id="ARBA00023034"/>
    </source>
</evidence>
<dbReference type="EMBL" id="MCFH01000020">
    <property type="protein sequence ID" value="ORX50634.1"/>
    <property type="molecule type" value="Genomic_DNA"/>
</dbReference>
<evidence type="ECO:0000256" key="8">
    <source>
        <dbReference type="ARBA" id="ARBA00023054"/>
    </source>
</evidence>
<dbReference type="OrthoDB" id="2163284at2759"/>
<dbReference type="PANTHER" id="PTHR21614:SF0">
    <property type="entry name" value="GEO08385P1"/>
    <property type="match status" value="1"/>
</dbReference>
<keyword evidence="7" id="KW-0333">Golgi apparatus</keyword>
<keyword evidence="9" id="KW-0472">Membrane</keyword>
<dbReference type="STRING" id="1754191.A0A1Y1V9W0"/>
<evidence type="ECO:0000256" key="4">
    <source>
        <dbReference type="ARBA" id="ARBA00004601"/>
    </source>
</evidence>
<dbReference type="Pfam" id="PF10224">
    <property type="entry name" value="DUF2205"/>
    <property type="match status" value="1"/>
</dbReference>
<sequence length="120" mass="13544">MSKPNSNVTTPKNDISLNLDFDFLAHPQTPTPTSGKFARQNSISYRTSLLSGSIVEDRKHENADPEKEELIERFKSLQYNLKDVIDKIEKAKKENAQLNSENQILSKYINNLMSSTSGLS</sequence>
<dbReference type="GO" id="GO:0005802">
    <property type="term" value="C:trans-Golgi network"/>
    <property type="evidence" value="ECO:0007669"/>
    <property type="project" value="TreeGrafter"/>
</dbReference>
<keyword evidence="12" id="KW-1185">Reference proteome</keyword>
<evidence type="ECO:0000313" key="11">
    <source>
        <dbReference type="EMBL" id="ORX50634.1"/>
    </source>
</evidence>
<evidence type="ECO:0000256" key="6">
    <source>
        <dbReference type="ARBA" id="ARBA00022490"/>
    </source>
</evidence>
<name>A0A1Y1V9W0_9FUNG</name>
<comment type="function">
    <text evidence="1">Positive regulator of amino acid starvation-induced autophagy.</text>
</comment>
<proteinExistence type="inferred from homology"/>
<dbReference type="InterPro" id="IPR019357">
    <property type="entry name" value="SCOC"/>
</dbReference>
<evidence type="ECO:0000256" key="9">
    <source>
        <dbReference type="ARBA" id="ARBA00023136"/>
    </source>
</evidence>
<reference evidence="11 12" key="1">
    <citation type="submission" date="2016-08" db="EMBL/GenBank/DDBJ databases">
        <title>Genomes of anaerobic fungi encode conserved fungal cellulosomes for biomass hydrolysis.</title>
        <authorList>
            <consortium name="DOE Joint Genome Institute"/>
            <person name="Haitjema C.H."/>
            <person name="Gilmore S.P."/>
            <person name="Henske J.K."/>
            <person name="Solomon K.V."/>
            <person name="De Groot R."/>
            <person name="Kuo A."/>
            <person name="Mondo S.J."/>
            <person name="Salamov A.A."/>
            <person name="Labutti K."/>
            <person name="Zhao Z."/>
            <person name="Chiniquy J."/>
            <person name="Barry K."/>
            <person name="Brewer H.M."/>
            <person name="Purvine S.O."/>
            <person name="Wright A.T."/>
            <person name="Boxma B."/>
            <person name="Van Alen T."/>
            <person name="Hackstein J.H."/>
            <person name="Baker S.E."/>
            <person name="Grigoriev I.V."/>
            <person name="O'Malley M.A."/>
        </authorList>
    </citation>
    <scope>NUCLEOTIDE SEQUENCE [LARGE SCALE GENOMIC DNA]</scope>
    <source>
        <strain evidence="12">finn</strain>
    </source>
</reference>
<protein>
    <submittedName>
        <fullName evidence="11">Uncharacterized protein</fullName>
    </submittedName>
</protein>
<dbReference type="GO" id="GO:0000139">
    <property type="term" value="C:Golgi membrane"/>
    <property type="evidence" value="ECO:0007669"/>
    <property type="project" value="UniProtKB-SubCell"/>
</dbReference>
<comment type="similarity">
    <text evidence="5">Belongs to the SCOC family.</text>
</comment>